<dbReference type="Proteomes" id="UP000276133">
    <property type="component" value="Unassembled WGS sequence"/>
</dbReference>
<evidence type="ECO:0000313" key="2">
    <source>
        <dbReference type="Proteomes" id="UP000276133"/>
    </source>
</evidence>
<organism evidence="1 2">
    <name type="scientific">Brachionus plicatilis</name>
    <name type="common">Marine rotifer</name>
    <name type="synonym">Brachionus muelleri</name>
    <dbReference type="NCBI Taxonomy" id="10195"/>
    <lineage>
        <taxon>Eukaryota</taxon>
        <taxon>Metazoa</taxon>
        <taxon>Spiralia</taxon>
        <taxon>Gnathifera</taxon>
        <taxon>Rotifera</taxon>
        <taxon>Eurotatoria</taxon>
        <taxon>Monogononta</taxon>
        <taxon>Pseudotrocha</taxon>
        <taxon>Ploima</taxon>
        <taxon>Brachionidae</taxon>
        <taxon>Brachionus</taxon>
    </lineage>
</organism>
<dbReference type="AlphaFoldDB" id="A0A3M7S033"/>
<keyword evidence="2" id="KW-1185">Reference proteome</keyword>
<accession>A0A3M7S033</accession>
<dbReference type="EMBL" id="REGN01002298">
    <property type="protein sequence ID" value="RNA29019.1"/>
    <property type="molecule type" value="Genomic_DNA"/>
</dbReference>
<protein>
    <submittedName>
        <fullName evidence="1">Uncharacterized protein</fullName>
    </submittedName>
</protein>
<comment type="caution">
    <text evidence="1">The sequence shown here is derived from an EMBL/GenBank/DDBJ whole genome shotgun (WGS) entry which is preliminary data.</text>
</comment>
<name>A0A3M7S033_BRAPC</name>
<reference evidence="1 2" key="1">
    <citation type="journal article" date="2018" name="Sci. Rep.">
        <title>Genomic signatures of local adaptation to the degree of environmental predictability in rotifers.</title>
        <authorList>
            <person name="Franch-Gras L."/>
            <person name="Hahn C."/>
            <person name="Garcia-Roger E.M."/>
            <person name="Carmona M.J."/>
            <person name="Serra M."/>
            <person name="Gomez A."/>
        </authorList>
    </citation>
    <scope>NUCLEOTIDE SEQUENCE [LARGE SCALE GENOMIC DNA]</scope>
    <source>
        <strain evidence="1">HYR1</strain>
    </source>
</reference>
<evidence type="ECO:0000313" key="1">
    <source>
        <dbReference type="EMBL" id="RNA29019.1"/>
    </source>
</evidence>
<sequence length="88" mass="10539">MYLDSKYKPLFFEETHILVCDRSVISLDVNHLEKKFKKDIRKSLILKPEEDHLVETRRDNLIFIRKKPRFVIFLENPISVQINSTGDH</sequence>
<gene>
    <name evidence="1" type="ORF">BpHYR1_013110</name>
</gene>
<proteinExistence type="predicted"/>